<accession>A0A2B7ZBS7</accession>
<dbReference type="EMBL" id="PDND01000154">
    <property type="protein sequence ID" value="PGH30820.1"/>
    <property type="molecule type" value="Genomic_DNA"/>
</dbReference>
<dbReference type="Proteomes" id="UP000226031">
    <property type="component" value="Unassembled WGS sequence"/>
</dbReference>
<feature type="domain" description="T6SS Phospholipase effector Tle1-like catalytic" evidence="2">
    <location>
        <begin position="19"/>
        <end position="333"/>
    </location>
</feature>
<dbReference type="InterPro" id="IPR018712">
    <property type="entry name" value="Tle1-like_cat"/>
</dbReference>
<keyword evidence="4" id="KW-1185">Reference proteome</keyword>
<evidence type="ECO:0000256" key="1">
    <source>
        <dbReference type="SAM" id="MobiDB-lite"/>
    </source>
</evidence>
<organism evidence="3 4">
    <name type="scientific">[Emmonsia] crescens</name>
    <dbReference type="NCBI Taxonomy" id="73230"/>
    <lineage>
        <taxon>Eukaryota</taxon>
        <taxon>Fungi</taxon>
        <taxon>Dikarya</taxon>
        <taxon>Ascomycota</taxon>
        <taxon>Pezizomycotina</taxon>
        <taxon>Eurotiomycetes</taxon>
        <taxon>Eurotiomycetidae</taxon>
        <taxon>Onygenales</taxon>
        <taxon>Ajellomycetaceae</taxon>
        <taxon>Emergomyces</taxon>
    </lineage>
</organism>
<feature type="region of interest" description="Disordered" evidence="1">
    <location>
        <begin position="247"/>
        <end position="290"/>
    </location>
</feature>
<comment type="caution">
    <text evidence="3">The sequence shown here is derived from an EMBL/GenBank/DDBJ whole genome shotgun (WGS) entry which is preliminary data.</text>
</comment>
<evidence type="ECO:0000259" key="2">
    <source>
        <dbReference type="Pfam" id="PF09994"/>
    </source>
</evidence>
<feature type="compositionally biased region" description="Acidic residues" evidence="1">
    <location>
        <begin position="273"/>
        <end position="290"/>
    </location>
</feature>
<evidence type="ECO:0000313" key="3">
    <source>
        <dbReference type="EMBL" id="PGH30820.1"/>
    </source>
</evidence>
<proteinExistence type="predicted"/>
<name>A0A2B7ZBS7_9EURO</name>
<sequence>MAEPNSSTGCCCKHTHDTRELVLCFDGTGNTLGRDDTGTNILRIFRILDRTKENRSGIGTECVPASFAGMPLNGRAPIFGTNKVLDMALATSFDQHVLGGYRFLMRRYKPGAKIYLFGFSRGAYTARFLSEMLDFIGLPNTDNEELIPLVWKAFWTFRFGSEKHHRKQYLDAAMFLRACRETLCNPVARTHFLGLFDTVNSVAELRGECEGVPTARIIRHAVSIDERRLKFQPVLIGPRVGNQENWRLEKRSKVNGNNSKNDKSNNINNRKEEEEEDSGDDDDDDDEDDDNLALDLEEVYFAGDHSDVGGGHELAPTDAWPASQVPLTWMVNEAMKAGLTFESNKLMCELGSETFDTPGRTEYTDNILKEAGTYSTLHDSLDFDDSKNKALTFFWRVLEILPFKRLHSQSDGSQKLSRRPVPGGIARAIPSNPRVHGSVVCRLKARSDYRPTNLAGAAQLREGKHETDDWVCLDEGKIGECWIRKDGERVFYSGIVRL</sequence>
<dbReference type="Pfam" id="PF09994">
    <property type="entry name" value="T6SS_Tle1-like_cat"/>
    <property type="match status" value="1"/>
</dbReference>
<evidence type="ECO:0000313" key="4">
    <source>
        <dbReference type="Proteomes" id="UP000226031"/>
    </source>
</evidence>
<protein>
    <recommendedName>
        <fullName evidence="2">T6SS Phospholipase effector Tle1-like catalytic domain-containing protein</fullName>
    </recommendedName>
</protein>
<feature type="compositionally biased region" description="Low complexity" evidence="1">
    <location>
        <begin position="254"/>
        <end position="268"/>
    </location>
</feature>
<reference evidence="3 4" key="1">
    <citation type="submission" date="2017-10" db="EMBL/GenBank/DDBJ databases">
        <title>Comparative genomics in systemic dimorphic fungi from Ajellomycetaceae.</title>
        <authorList>
            <person name="Munoz J.F."/>
            <person name="Mcewen J.G."/>
            <person name="Clay O.K."/>
            <person name="Cuomo C.A."/>
        </authorList>
    </citation>
    <scope>NUCLEOTIDE SEQUENCE [LARGE SCALE GENOMIC DNA]</scope>
    <source>
        <strain evidence="3 4">UAMH4076</strain>
    </source>
</reference>
<dbReference type="AlphaFoldDB" id="A0A2B7ZBS7"/>
<dbReference type="STRING" id="73230.A0A2B7ZBS7"/>
<dbReference type="PANTHER" id="PTHR33840">
    <property type="match status" value="1"/>
</dbReference>
<dbReference type="PANTHER" id="PTHR33840:SF2">
    <property type="entry name" value="TLE1 PHOSPHOLIPASE DOMAIN-CONTAINING PROTEIN"/>
    <property type="match status" value="1"/>
</dbReference>
<gene>
    <name evidence="3" type="ORF">GX50_06406</name>
</gene>
<dbReference type="VEuPathDB" id="FungiDB:EMCG_01207"/>